<dbReference type="RefSeq" id="WP_152216088.1">
    <property type="nucleotide sequence ID" value="NZ_JBAQYD010000216.1"/>
</dbReference>
<dbReference type="SUPFAM" id="SSF55073">
    <property type="entry name" value="Nucleotide cyclase"/>
    <property type="match status" value="1"/>
</dbReference>
<dbReference type="GO" id="GO:0043709">
    <property type="term" value="P:cell adhesion involved in single-species biofilm formation"/>
    <property type="evidence" value="ECO:0007669"/>
    <property type="project" value="TreeGrafter"/>
</dbReference>
<feature type="domain" description="Response regulatory" evidence="4">
    <location>
        <begin position="4"/>
        <end position="120"/>
    </location>
</feature>
<evidence type="ECO:0000259" key="5">
    <source>
        <dbReference type="PROSITE" id="PS50887"/>
    </source>
</evidence>
<evidence type="ECO:0000256" key="1">
    <source>
        <dbReference type="ARBA" id="ARBA00012528"/>
    </source>
</evidence>
<accession>A0A6N6VJY3</accession>
<dbReference type="Proteomes" id="UP000468901">
    <property type="component" value="Unassembled WGS sequence"/>
</dbReference>
<dbReference type="SMART" id="SM00267">
    <property type="entry name" value="GGDEF"/>
    <property type="match status" value="1"/>
</dbReference>
<reference evidence="6 7" key="1">
    <citation type="submission" date="2019-09" db="EMBL/GenBank/DDBJ databases">
        <title>Parvibaculum sedimenti sp. nov., isolated from sediment.</title>
        <authorList>
            <person name="Wang Y."/>
        </authorList>
    </citation>
    <scope>NUCLEOTIDE SEQUENCE [LARGE SCALE GENOMIC DNA]</scope>
    <source>
        <strain evidence="6 7">HXT-9</strain>
    </source>
</reference>
<keyword evidence="7" id="KW-1185">Reference proteome</keyword>
<feature type="domain" description="Response regulatory" evidence="4">
    <location>
        <begin position="157"/>
        <end position="272"/>
    </location>
</feature>
<dbReference type="InterPro" id="IPR001789">
    <property type="entry name" value="Sig_transdc_resp-reg_receiver"/>
</dbReference>
<dbReference type="SMART" id="SM00448">
    <property type="entry name" value="REC"/>
    <property type="match status" value="2"/>
</dbReference>
<dbReference type="CDD" id="cd17539">
    <property type="entry name" value="psREC-like_D2_PleD"/>
    <property type="match status" value="1"/>
</dbReference>
<keyword evidence="3" id="KW-0597">Phosphoprotein</keyword>
<comment type="caution">
    <text evidence="3">Lacks conserved residue(s) required for the propagation of feature annotation.</text>
</comment>
<gene>
    <name evidence="6" type="ORF">F2P47_09355</name>
</gene>
<dbReference type="GO" id="GO:0000160">
    <property type="term" value="P:phosphorelay signal transduction system"/>
    <property type="evidence" value="ECO:0007669"/>
    <property type="project" value="InterPro"/>
</dbReference>
<dbReference type="GO" id="GO:1902201">
    <property type="term" value="P:negative regulation of bacterial-type flagellum-dependent cell motility"/>
    <property type="evidence" value="ECO:0007669"/>
    <property type="project" value="TreeGrafter"/>
</dbReference>
<dbReference type="PANTHER" id="PTHR45138:SF9">
    <property type="entry name" value="DIGUANYLATE CYCLASE DGCM-RELATED"/>
    <property type="match status" value="1"/>
</dbReference>
<dbReference type="Gene3D" id="3.40.50.2300">
    <property type="match status" value="2"/>
</dbReference>
<dbReference type="InterPro" id="IPR050469">
    <property type="entry name" value="Diguanylate_Cyclase"/>
</dbReference>
<dbReference type="EMBL" id="WESC01000007">
    <property type="protein sequence ID" value="KAB7740203.1"/>
    <property type="molecule type" value="Genomic_DNA"/>
</dbReference>
<organism evidence="6 7">
    <name type="scientific">Parvibaculum sedimenti</name>
    <dbReference type="NCBI Taxonomy" id="2608632"/>
    <lineage>
        <taxon>Bacteria</taxon>
        <taxon>Pseudomonadati</taxon>
        <taxon>Pseudomonadota</taxon>
        <taxon>Alphaproteobacteria</taxon>
        <taxon>Hyphomicrobiales</taxon>
        <taxon>Parvibaculaceae</taxon>
        <taxon>Parvibaculum</taxon>
    </lineage>
</organism>
<dbReference type="Gene3D" id="3.30.70.270">
    <property type="match status" value="1"/>
</dbReference>
<dbReference type="SUPFAM" id="SSF52172">
    <property type="entry name" value="CheY-like"/>
    <property type="match status" value="2"/>
</dbReference>
<dbReference type="CDD" id="cd01949">
    <property type="entry name" value="GGDEF"/>
    <property type="match status" value="1"/>
</dbReference>
<comment type="catalytic activity">
    <reaction evidence="2">
        <text>2 GTP = 3',3'-c-di-GMP + 2 diphosphate</text>
        <dbReference type="Rhea" id="RHEA:24898"/>
        <dbReference type="ChEBI" id="CHEBI:33019"/>
        <dbReference type="ChEBI" id="CHEBI:37565"/>
        <dbReference type="ChEBI" id="CHEBI:58805"/>
        <dbReference type="EC" id="2.7.7.65"/>
    </reaction>
</comment>
<evidence type="ECO:0000313" key="6">
    <source>
        <dbReference type="EMBL" id="KAB7740203.1"/>
    </source>
</evidence>
<evidence type="ECO:0000259" key="4">
    <source>
        <dbReference type="PROSITE" id="PS50110"/>
    </source>
</evidence>
<dbReference type="Pfam" id="PF00990">
    <property type="entry name" value="GGDEF"/>
    <property type="match status" value="1"/>
</dbReference>
<dbReference type="InterPro" id="IPR043128">
    <property type="entry name" value="Rev_trsase/Diguanyl_cyclase"/>
</dbReference>
<dbReference type="GO" id="GO:0005886">
    <property type="term" value="C:plasma membrane"/>
    <property type="evidence" value="ECO:0007669"/>
    <property type="project" value="TreeGrafter"/>
</dbReference>
<dbReference type="FunFam" id="3.30.70.270:FF:000001">
    <property type="entry name" value="Diguanylate cyclase domain protein"/>
    <property type="match status" value="1"/>
</dbReference>
<evidence type="ECO:0000313" key="7">
    <source>
        <dbReference type="Proteomes" id="UP000468901"/>
    </source>
</evidence>
<dbReference type="PANTHER" id="PTHR45138">
    <property type="entry name" value="REGULATORY COMPONENTS OF SENSORY TRANSDUCTION SYSTEM"/>
    <property type="match status" value="1"/>
</dbReference>
<dbReference type="PROSITE" id="PS50887">
    <property type="entry name" value="GGDEF"/>
    <property type="match status" value="1"/>
</dbReference>
<dbReference type="GO" id="GO:0052621">
    <property type="term" value="F:diguanylate cyclase activity"/>
    <property type="evidence" value="ECO:0007669"/>
    <property type="project" value="UniProtKB-EC"/>
</dbReference>
<feature type="domain" description="GGDEF" evidence="5">
    <location>
        <begin position="322"/>
        <end position="456"/>
    </location>
</feature>
<dbReference type="EC" id="2.7.7.65" evidence="1"/>
<name>A0A6N6VJY3_9HYPH</name>
<sequence length="456" mass="50891">MTARVLIVDDVPANLKLLDAKLTAEYFDVLKASCGPEAIEVATAQQPDIILLDVMMPGMDGFEVCRRLKAAPQTEHIPIIMVTALDQPRDRVQGLEAGADDFLTKPVNDLALFARVKSLVRLKMVTDELRMREATGQRIGAFIGTSTEKMLMVEPGRALVLDDRPTSLKRMSEALSIEHTVTVTETPEEMLQLASVGDFDLLIVSLTLQEFDGLRLCSQLRSLEATRQTPILAIVEEGDMTRLVRALDMGVNDYLLRPVDRNELVARCRTQLRRKRYQDYLRDKFQRGLELAITDGLTGLYNRRYMESHLDSLVDEGIQSGKPVSLLIFDIDFFKSVNDTYGHAAGDAVLKEFAQRIQQNVRGVDLACRLGGEEFVVVMPDTDMSYAFMVGERLRQKVAEVPFRVEPTVTLNVTVSIGIAVTEKGTDKAQDLLVRADTALYRAKRDGRNRVVAEAA</sequence>
<dbReference type="Pfam" id="PF00072">
    <property type="entry name" value="Response_reg"/>
    <property type="match status" value="2"/>
</dbReference>
<evidence type="ECO:0000256" key="3">
    <source>
        <dbReference type="PROSITE-ProRule" id="PRU00169"/>
    </source>
</evidence>
<protein>
    <recommendedName>
        <fullName evidence="1">diguanylate cyclase</fullName>
        <ecNumber evidence="1">2.7.7.65</ecNumber>
    </recommendedName>
</protein>
<feature type="modified residue" description="4-aspartylphosphate" evidence="3">
    <location>
        <position position="53"/>
    </location>
</feature>
<dbReference type="InterPro" id="IPR000160">
    <property type="entry name" value="GGDEF_dom"/>
</dbReference>
<dbReference type="AlphaFoldDB" id="A0A6N6VJY3"/>
<dbReference type="InterPro" id="IPR029787">
    <property type="entry name" value="Nucleotide_cyclase"/>
</dbReference>
<dbReference type="NCBIfam" id="TIGR00254">
    <property type="entry name" value="GGDEF"/>
    <property type="match status" value="1"/>
</dbReference>
<dbReference type="FunFam" id="3.40.50.2300:FF:000574">
    <property type="entry name" value="Response regulator PleD"/>
    <property type="match status" value="1"/>
</dbReference>
<dbReference type="CDD" id="cd17538">
    <property type="entry name" value="REC_D1_PleD-like"/>
    <property type="match status" value="1"/>
</dbReference>
<evidence type="ECO:0000256" key="2">
    <source>
        <dbReference type="ARBA" id="ARBA00034247"/>
    </source>
</evidence>
<dbReference type="InterPro" id="IPR011006">
    <property type="entry name" value="CheY-like_superfamily"/>
</dbReference>
<dbReference type="PROSITE" id="PS50110">
    <property type="entry name" value="RESPONSE_REGULATORY"/>
    <property type="match status" value="2"/>
</dbReference>
<dbReference type="NCBIfam" id="NF007135">
    <property type="entry name" value="PRK09581.1"/>
    <property type="match status" value="1"/>
</dbReference>
<comment type="caution">
    <text evidence="6">The sequence shown here is derived from an EMBL/GenBank/DDBJ whole genome shotgun (WGS) entry which is preliminary data.</text>
</comment>
<proteinExistence type="predicted"/>